<sequence length="448" mass="49949">MQVNRISRLFQPFKKAPKSSGDVNSKENLSKSQRLMLDYGLIAPAGKGFYYSLPLVQRSQQKLINLIDLAMGKLGAQRIQCPTLTPAEYWKKTGRLEQEKSELFLLNDRHEKQYVLSPTHEESITALLADTKLSHKSLPLLFYQFSSKFRDEPRPKFGLMRSREFLMKDLYAFSANEVEANEVYNLVSKCYNDVFQTLGIKYRKVLGDSSSLGGSLSHEYHILHNIGEDDLLVCPSCNTGVNVTAHPNEENCPECGGGLEHTRGIEVAHTFLLGTRYSDALGARYTSPDNTLTPLVLSSYGIGVSRLLAASLELLSSDVELRWPLALAPYSVVIIPPKEGSKEAKFTGHLVNKLYSTLSSVPTLYNDLIIDDRTDLTLGRRIMEAKLMGYPYIVVIGKAAAQTPSLFEIIDLSTDFSQELSMEALYGFLSLRTSAVPPDMKNKMSGVQ</sequence>
<dbReference type="GO" id="GO:0005524">
    <property type="term" value="F:ATP binding"/>
    <property type="evidence" value="ECO:0007669"/>
    <property type="project" value="UniProtKB-KW"/>
</dbReference>
<dbReference type="InterPro" id="IPR045864">
    <property type="entry name" value="aa-tRNA-synth_II/BPL/LPL"/>
</dbReference>
<dbReference type="EMBL" id="HBUF01107337">
    <property type="protein sequence ID" value="CAG6639454.1"/>
    <property type="molecule type" value="Transcribed_RNA"/>
</dbReference>
<dbReference type="InterPro" id="IPR036621">
    <property type="entry name" value="Anticodon-bd_dom_sf"/>
</dbReference>
<dbReference type="EMBL" id="HBUF01528436">
    <property type="protein sequence ID" value="CAG6750968.1"/>
    <property type="molecule type" value="Transcribed_RNA"/>
</dbReference>
<dbReference type="PANTHER" id="PTHR42753">
    <property type="entry name" value="MITOCHONDRIAL RIBOSOME PROTEIN L39/PROLYL-TRNA LIGASE FAMILY MEMBER"/>
    <property type="match status" value="1"/>
</dbReference>
<dbReference type="EMBL" id="HBUF01346763">
    <property type="protein sequence ID" value="CAG6710207.1"/>
    <property type="molecule type" value="Transcribed_RNA"/>
</dbReference>
<dbReference type="InterPro" id="IPR006195">
    <property type="entry name" value="aa-tRNA-synth_II"/>
</dbReference>
<dbReference type="PANTHER" id="PTHR42753:SF10">
    <property type="entry name" value="PROLINE--TRNA LIGASE, MITOCHONDRIAL-RELATED"/>
    <property type="match status" value="1"/>
</dbReference>
<dbReference type="SUPFAM" id="SSF52954">
    <property type="entry name" value="Class II aaRS ABD-related"/>
    <property type="match status" value="1"/>
</dbReference>
<dbReference type="EMBL" id="HBUF01214634">
    <property type="protein sequence ID" value="CAG6666570.1"/>
    <property type="molecule type" value="Transcribed_RNA"/>
</dbReference>
<evidence type="ECO:0000256" key="6">
    <source>
        <dbReference type="ARBA" id="ARBA00023146"/>
    </source>
</evidence>
<dbReference type="EMBL" id="HBUF01346765">
    <property type="protein sequence ID" value="CAG6710211.1"/>
    <property type="molecule type" value="Transcribed_RNA"/>
</dbReference>
<dbReference type="EMBL" id="HBUF01107338">
    <property type="protein sequence ID" value="CAG6639455.1"/>
    <property type="molecule type" value="Transcribed_RNA"/>
</dbReference>
<dbReference type="PRINTS" id="PR01046">
    <property type="entry name" value="TRNASYNTHPRO"/>
</dbReference>
<dbReference type="Pfam" id="PF00587">
    <property type="entry name" value="tRNA-synt_2b"/>
    <property type="match status" value="1"/>
</dbReference>
<keyword evidence="2 10" id="KW-0436">Ligase</keyword>
<dbReference type="EMBL" id="HBUF01528438">
    <property type="protein sequence ID" value="CAG6750976.1"/>
    <property type="molecule type" value="Transcribed_RNA"/>
</dbReference>
<evidence type="ECO:0000256" key="5">
    <source>
        <dbReference type="ARBA" id="ARBA00022917"/>
    </source>
</evidence>
<evidence type="ECO:0000313" key="10">
    <source>
        <dbReference type="EMBL" id="CAG6750972.1"/>
    </source>
</evidence>
<dbReference type="EMBL" id="HBUF01346764">
    <property type="protein sequence ID" value="CAG6710209.1"/>
    <property type="molecule type" value="Transcribed_RNA"/>
</dbReference>
<evidence type="ECO:0000256" key="3">
    <source>
        <dbReference type="ARBA" id="ARBA00022741"/>
    </source>
</evidence>
<dbReference type="EMBL" id="HBUF01528437">
    <property type="protein sequence ID" value="CAG6750972.1"/>
    <property type="molecule type" value="Transcribed_RNA"/>
</dbReference>
<proteinExistence type="predicted"/>
<dbReference type="InterPro" id="IPR002314">
    <property type="entry name" value="aa-tRNA-synt_IIb"/>
</dbReference>
<dbReference type="PROSITE" id="PS50862">
    <property type="entry name" value="AA_TRNA_LIGASE_II"/>
    <property type="match status" value="1"/>
</dbReference>
<dbReference type="GO" id="GO:0006433">
    <property type="term" value="P:prolyl-tRNA aminoacylation"/>
    <property type="evidence" value="ECO:0007669"/>
    <property type="project" value="InterPro"/>
</dbReference>
<dbReference type="Pfam" id="PF03129">
    <property type="entry name" value="HGTP_anticodon"/>
    <property type="match status" value="1"/>
</dbReference>
<dbReference type="EMBL" id="HBUF01214635">
    <property type="protein sequence ID" value="CAG6666571.1"/>
    <property type="molecule type" value="Transcribed_RNA"/>
</dbReference>
<keyword evidence="5" id="KW-0648">Protein biosynthesis</keyword>
<reference evidence="10" key="1">
    <citation type="submission" date="2021-05" db="EMBL/GenBank/DDBJ databases">
        <authorList>
            <person name="Alioto T."/>
            <person name="Alioto T."/>
            <person name="Gomez Garrido J."/>
        </authorList>
    </citation>
    <scope>NUCLEOTIDE SEQUENCE</scope>
</reference>
<dbReference type="SUPFAM" id="SSF55681">
    <property type="entry name" value="Class II aaRS and biotin synthetases"/>
    <property type="match status" value="1"/>
</dbReference>
<dbReference type="InterPro" id="IPR002316">
    <property type="entry name" value="Pro-tRNA-ligase_IIa"/>
</dbReference>
<dbReference type="EMBL" id="HBUF01528439">
    <property type="protein sequence ID" value="CAG6750980.1"/>
    <property type="molecule type" value="Transcribed_RNA"/>
</dbReference>
<keyword evidence="3" id="KW-0547">Nucleotide-binding</keyword>
<dbReference type="EMBL" id="HBUF01214636">
    <property type="protein sequence ID" value="CAG6666572.1"/>
    <property type="molecule type" value="Transcribed_RNA"/>
</dbReference>
<evidence type="ECO:0000259" key="9">
    <source>
        <dbReference type="PROSITE" id="PS50862"/>
    </source>
</evidence>
<dbReference type="GO" id="GO:0005739">
    <property type="term" value="C:mitochondrion"/>
    <property type="evidence" value="ECO:0007669"/>
    <property type="project" value="TreeGrafter"/>
</dbReference>
<organism evidence="10">
    <name type="scientific">Cacopsylla melanoneura</name>
    <dbReference type="NCBI Taxonomy" id="428564"/>
    <lineage>
        <taxon>Eukaryota</taxon>
        <taxon>Metazoa</taxon>
        <taxon>Ecdysozoa</taxon>
        <taxon>Arthropoda</taxon>
        <taxon>Hexapoda</taxon>
        <taxon>Insecta</taxon>
        <taxon>Pterygota</taxon>
        <taxon>Neoptera</taxon>
        <taxon>Paraneoptera</taxon>
        <taxon>Hemiptera</taxon>
        <taxon>Sternorrhyncha</taxon>
        <taxon>Psylloidea</taxon>
        <taxon>Psyllidae</taxon>
        <taxon>Psyllinae</taxon>
        <taxon>Cacopsylla</taxon>
    </lineage>
</organism>
<dbReference type="AlphaFoldDB" id="A0A8D9EEX0"/>
<evidence type="ECO:0000256" key="2">
    <source>
        <dbReference type="ARBA" id="ARBA00022598"/>
    </source>
</evidence>
<evidence type="ECO:0000256" key="1">
    <source>
        <dbReference type="ARBA" id="ARBA00012831"/>
    </source>
</evidence>
<dbReference type="InterPro" id="IPR004154">
    <property type="entry name" value="Anticodon-bd"/>
</dbReference>
<accession>A0A8D9EEX0</accession>
<evidence type="ECO:0000256" key="7">
    <source>
        <dbReference type="ARBA" id="ARBA00029731"/>
    </source>
</evidence>
<dbReference type="EMBL" id="HBUF01107336">
    <property type="protein sequence ID" value="CAG6639453.1"/>
    <property type="molecule type" value="Transcribed_RNA"/>
</dbReference>
<keyword evidence="4" id="KW-0067">ATP-binding</keyword>
<dbReference type="EC" id="6.1.1.15" evidence="1"/>
<name>A0A8D9EEX0_9HEMI</name>
<evidence type="ECO:0000256" key="8">
    <source>
        <dbReference type="ARBA" id="ARBA00047671"/>
    </source>
</evidence>
<keyword evidence="6" id="KW-0030">Aminoacyl-tRNA synthetase</keyword>
<feature type="domain" description="Aminoacyl-transfer RNA synthetases class-II family profile" evidence="9">
    <location>
        <begin position="75"/>
        <end position="324"/>
    </location>
</feature>
<dbReference type="InterPro" id="IPR050062">
    <property type="entry name" value="Pro-tRNA_synthetase"/>
</dbReference>
<protein>
    <recommendedName>
        <fullName evidence="1">proline--tRNA ligase</fullName>
        <ecNumber evidence="1">6.1.1.15</ecNumber>
    </recommendedName>
    <alternativeName>
        <fullName evidence="7">Prolyl-tRNA synthetase</fullName>
    </alternativeName>
</protein>
<dbReference type="GO" id="GO:0004827">
    <property type="term" value="F:proline-tRNA ligase activity"/>
    <property type="evidence" value="ECO:0007669"/>
    <property type="project" value="UniProtKB-EC"/>
</dbReference>
<dbReference type="Gene3D" id="3.40.50.800">
    <property type="entry name" value="Anticodon-binding domain"/>
    <property type="match status" value="1"/>
</dbReference>
<evidence type="ECO:0000256" key="4">
    <source>
        <dbReference type="ARBA" id="ARBA00022840"/>
    </source>
</evidence>
<dbReference type="Gene3D" id="3.30.930.10">
    <property type="entry name" value="Bira Bifunctional Protein, Domain 2"/>
    <property type="match status" value="1"/>
</dbReference>
<comment type="catalytic activity">
    <reaction evidence="8">
        <text>tRNA(Pro) + L-proline + ATP = L-prolyl-tRNA(Pro) + AMP + diphosphate</text>
        <dbReference type="Rhea" id="RHEA:14305"/>
        <dbReference type="Rhea" id="RHEA-COMP:9700"/>
        <dbReference type="Rhea" id="RHEA-COMP:9702"/>
        <dbReference type="ChEBI" id="CHEBI:30616"/>
        <dbReference type="ChEBI" id="CHEBI:33019"/>
        <dbReference type="ChEBI" id="CHEBI:60039"/>
        <dbReference type="ChEBI" id="CHEBI:78442"/>
        <dbReference type="ChEBI" id="CHEBI:78532"/>
        <dbReference type="ChEBI" id="CHEBI:456215"/>
        <dbReference type="EC" id="6.1.1.15"/>
    </reaction>
</comment>